<feature type="compositionally biased region" description="Low complexity" evidence="10">
    <location>
        <begin position="332"/>
        <end position="348"/>
    </location>
</feature>
<accession>A0A285L7H4</accession>
<feature type="region of interest" description="Disordered" evidence="10">
    <location>
        <begin position="673"/>
        <end position="800"/>
    </location>
</feature>
<dbReference type="STRING" id="1379680.GCA_001612615_02754"/>
<dbReference type="Pfam" id="PF00005">
    <property type="entry name" value="ABC_tran"/>
    <property type="match status" value="2"/>
</dbReference>
<dbReference type="CDD" id="cd03257">
    <property type="entry name" value="ABC_NikE_OppD_transporters"/>
    <property type="match status" value="1"/>
</dbReference>
<evidence type="ECO:0000256" key="2">
    <source>
        <dbReference type="ARBA" id="ARBA00005417"/>
    </source>
</evidence>
<reference evidence="13 14" key="1">
    <citation type="submission" date="2017-09" db="EMBL/GenBank/DDBJ databases">
        <authorList>
            <person name="Ehlers B."/>
            <person name="Leendertz F.H."/>
        </authorList>
    </citation>
    <scope>NUCLEOTIDE SEQUENCE [LARGE SCALE GENOMIC DNA]</scope>
    <source>
        <strain evidence="13 14">DSM 45537</strain>
    </source>
</reference>
<dbReference type="AlphaFoldDB" id="A0A285L7H4"/>
<dbReference type="GO" id="GO:0055085">
    <property type="term" value="P:transmembrane transport"/>
    <property type="evidence" value="ECO:0007669"/>
    <property type="project" value="InterPro"/>
</dbReference>
<evidence type="ECO:0000256" key="9">
    <source>
        <dbReference type="RuleBase" id="RU363032"/>
    </source>
</evidence>
<evidence type="ECO:0000256" key="8">
    <source>
        <dbReference type="ARBA" id="ARBA00023136"/>
    </source>
</evidence>
<sequence length="1041" mass="106093">MTRLRLLTVLPALLMILLAVLGPSLAPRSAEQAVGIPFADPSADAWLGTDRLGRDVLSHLLYGGWGLLLLAAVIAVLVTAVSSVLGAVAALRPRVGGLIETATDFAMLVPAVLGILLVLTSWPDAGVYGLIVVALLFGAPYCARVFTAAAAGVAASGYVEAARASGETVAHLVFREVLPNLREVLAAQLGLRFVAAVYLVSTASFLHLPTTLGASNWAVMVRDNASGMLLNPWSVLAPSLAIAIVAVSVNLAVTEFGRGTRISAIVDTASVRQGDSPGPAESAVFAEGADVGIGASSARLSVDSGRHNGSGANALPETATTAARREHLGSTAESAASVPVAESAAVAADGLGSGSAHSAPARSGRESSGGHPRPADGSTATPHTDGAGAAAGSKCEVPTPERSALPNDVDVYSKTARAHQDPSGGCAVPAAWAETPEASDGVDATGAAEGGNSIASEPDSIVIVDGLFVRGQAGQELVGPVSFRMRPGTVTALTGPSGSGKTTLMRALLGHLPSGAVLAAGTVTVAEQSVFALDPVQLRRFRRTRITYVGQDPGSALNPLMRVRTLLAEVAQDRSESALLEALAAVGLSAEHLRRRPGELSGGQQRRVALARALVRRTDIVVLDEPLAGLHGALRAEIASLLVDLAQRGTTILLSGHDTAAIHAIADQVIEVGTHPPPHQTAPHLHADGPLPAWSTTAPNGQAAHAAAHTHADAAAHAHADTHAHADAAGNETVAAGSSAHPDTGSASASAATGPHPPRTTDGNGTGSDARPHKAPTERSDTAAKHSAEPALGNPQPPIALRANGISATIGEHRVLTDIDLALTAGSALAVVGASGAGKTTLARVIAGLRAAEGGSLHLADNPIEIGGKRRIGRGGDGIQLVPQNPMSALNPRRTVAQTLGRPLRRIARVRKSAAPQRITELLDAVELPAALAARYPHELSGGQRQRVALARALAAEPSVLICDEITSALDHATAASIMALLDRIRADRGTALLVITHDMNLVAGHCAELVVLDRGRIVESGRTAEILANPVEQATHDLLV</sequence>
<dbReference type="Pfam" id="PF00528">
    <property type="entry name" value="BPD_transp_1"/>
    <property type="match status" value="1"/>
</dbReference>
<dbReference type="Gene3D" id="1.10.3720.10">
    <property type="entry name" value="MetI-like"/>
    <property type="match status" value="1"/>
</dbReference>
<dbReference type="PROSITE" id="PS50893">
    <property type="entry name" value="ABC_TRANSPORTER_2"/>
    <property type="match status" value="2"/>
</dbReference>
<feature type="transmembrane region" description="Helical" evidence="9">
    <location>
        <begin position="125"/>
        <end position="143"/>
    </location>
</feature>
<name>A0A285L7H4_9NOCA</name>
<feature type="transmembrane region" description="Helical" evidence="9">
    <location>
        <begin position="63"/>
        <end position="91"/>
    </location>
</feature>
<dbReference type="RefSeq" id="WP_245910069.1">
    <property type="nucleotide sequence ID" value="NZ_OBEG01000002.1"/>
</dbReference>
<dbReference type="InterPro" id="IPR035906">
    <property type="entry name" value="MetI-like_sf"/>
</dbReference>
<dbReference type="Proteomes" id="UP000219565">
    <property type="component" value="Unassembled WGS sequence"/>
</dbReference>
<comment type="similarity">
    <text evidence="9">Belongs to the binding-protein-dependent transport system permease family.</text>
</comment>
<keyword evidence="6" id="KW-0067">ATP-binding</keyword>
<feature type="transmembrane region" description="Helical" evidence="9">
    <location>
        <begin position="98"/>
        <end position="119"/>
    </location>
</feature>
<evidence type="ECO:0000256" key="4">
    <source>
        <dbReference type="ARBA" id="ARBA00022692"/>
    </source>
</evidence>
<dbReference type="GO" id="GO:0016887">
    <property type="term" value="F:ATP hydrolysis activity"/>
    <property type="evidence" value="ECO:0007669"/>
    <property type="project" value="InterPro"/>
</dbReference>
<feature type="region of interest" description="Disordered" evidence="10">
    <location>
        <begin position="300"/>
        <end position="406"/>
    </location>
</feature>
<dbReference type="GO" id="GO:0005886">
    <property type="term" value="C:plasma membrane"/>
    <property type="evidence" value="ECO:0007669"/>
    <property type="project" value="UniProtKB-SubCell"/>
</dbReference>
<dbReference type="InterPro" id="IPR017871">
    <property type="entry name" value="ABC_transporter-like_CS"/>
</dbReference>
<evidence type="ECO:0000313" key="13">
    <source>
        <dbReference type="EMBL" id="SNY80909.1"/>
    </source>
</evidence>
<dbReference type="EMBL" id="OBEG01000002">
    <property type="protein sequence ID" value="SNY80909.1"/>
    <property type="molecule type" value="Genomic_DNA"/>
</dbReference>
<evidence type="ECO:0000256" key="10">
    <source>
        <dbReference type="SAM" id="MobiDB-lite"/>
    </source>
</evidence>
<dbReference type="InterPro" id="IPR003439">
    <property type="entry name" value="ABC_transporter-like_ATP-bd"/>
</dbReference>
<dbReference type="InterPro" id="IPR027417">
    <property type="entry name" value="P-loop_NTPase"/>
</dbReference>
<dbReference type="PANTHER" id="PTHR43776">
    <property type="entry name" value="TRANSPORT ATP-BINDING PROTEIN"/>
    <property type="match status" value="1"/>
</dbReference>
<dbReference type="InterPro" id="IPR000515">
    <property type="entry name" value="MetI-like"/>
</dbReference>
<dbReference type="SUPFAM" id="SSF161098">
    <property type="entry name" value="MetI-like"/>
    <property type="match status" value="1"/>
</dbReference>
<feature type="domain" description="ABC transporter" evidence="11">
    <location>
        <begin position="801"/>
        <end position="1040"/>
    </location>
</feature>
<dbReference type="SUPFAM" id="SSF52540">
    <property type="entry name" value="P-loop containing nucleoside triphosphate hydrolases"/>
    <property type="match status" value="2"/>
</dbReference>
<evidence type="ECO:0000256" key="6">
    <source>
        <dbReference type="ARBA" id="ARBA00022840"/>
    </source>
</evidence>
<keyword evidence="7 9" id="KW-1133">Transmembrane helix</keyword>
<feature type="transmembrane region" description="Helical" evidence="9">
    <location>
        <begin position="189"/>
        <end position="210"/>
    </location>
</feature>
<evidence type="ECO:0000256" key="1">
    <source>
        <dbReference type="ARBA" id="ARBA00004141"/>
    </source>
</evidence>
<gene>
    <name evidence="13" type="ORF">SAMN04244553_2484</name>
</gene>
<dbReference type="InterPro" id="IPR003593">
    <property type="entry name" value="AAA+_ATPase"/>
</dbReference>
<dbReference type="PROSITE" id="PS50928">
    <property type="entry name" value="ABC_TM1"/>
    <property type="match status" value="1"/>
</dbReference>
<feature type="compositionally biased region" description="Basic and acidic residues" evidence="10">
    <location>
        <begin position="710"/>
        <end position="726"/>
    </location>
</feature>
<keyword evidence="5" id="KW-0547">Nucleotide-binding</keyword>
<organism evidence="13 14">
    <name type="scientific">Nocardia amikacinitolerans</name>
    <dbReference type="NCBI Taxonomy" id="756689"/>
    <lineage>
        <taxon>Bacteria</taxon>
        <taxon>Bacillati</taxon>
        <taxon>Actinomycetota</taxon>
        <taxon>Actinomycetes</taxon>
        <taxon>Mycobacteriales</taxon>
        <taxon>Nocardiaceae</taxon>
        <taxon>Nocardia</taxon>
    </lineage>
</organism>
<evidence type="ECO:0000256" key="7">
    <source>
        <dbReference type="ARBA" id="ARBA00022989"/>
    </source>
</evidence>
<evidence type="ECO:0000259" key="11">
    <source>
        <dbReference type="PROSITE" id="PS50893"/>
    </source>
</evidence>
<dbReference type="InterPro" id="IPR050319">
    <property type="entry name" value="ABC_transp_ATP-bind"/>
</dbReference>
<feature type="domain" description="ABC transporter" evidence="11">
    <location>
        <begin position="462"/>
        <end position="699"/>
    </location>
</feature>
<keyword evidence="4 9" id="KW-0812">Transmembrane</keyword>
<dbReference type="CDD" id="cd06261">
    <property type="entry name" value="TM_PBP2"/>
    <property type="match status" value="1"/>
</dbReference>
<dbReference type="PANTHER" id="PTHR43776:SF7">
    <property type="entry name" value="D,D-DIPEPTIDE TRANSPORT ATP-BINDING PROTEIN DDPF-RELATED"/>
    <property type="match status" value="1"/>
</dbReference>
<feature type="domain" description="ABC transmembrane type-1" evidence="12">
    <location>
        <begin position="68"/>
        <end position="253"/>
    </location>
</feature>
<dbReference type="Gene3D" id="3.40.50.300">
    <property type="entry name" value="P-loop containing nucleotide triphosphate hydrolases"/>
    <property type="match status" value="2"/>
</dbReference>
<feature type="transmembrane region" description="Helical" evidence="9">
    <location>
        <begin position="230"/>
        <end position="253"/>
    </location>
</feature>
<evidence type="ECO:0000256" key="5">
    <source>
        <dbReference type="ARBA" id="ARBA00022741"/>
    </source>
</evidence>
<comment type="similarity">
    <text evidence="2">Belongs to the ABC transporter superfamily.</text>
</comment>
<feature type="compositionally biased region" description="Basic and acidic residues" evidence="10">
    <location>
        <begin position="770"/>
        <end position="788"/>
    </location>
</feature>
<comment type="subcellular location">
    <subcellularLocation>
        <location evidence="9">Cell membrane</location>
        <topology evidence="9">Multi-pass membrane protein</topology>
    </subcellularLocation>
    <subcellularLocation>
        <location evidence="1">Membrane</location>
        <topology evidence="1">Multi-pass membrane protein</topology>
    </subcellularLocation>
</comment>
<dbReference type="GO" id="GO:0005524">
    <property type="term" value="F:ATP binding"/>
    <property type="evidence" value="ECO:0007669"/>
    <property type="project" value="UniProtKB-KW"/>
</dbReference>
<keyword evidence="8 9" id="KW-0472">Membrane</keyword>
<dbReference type="SMART" id="SM00382">
    <property type="entry name" value="AAA"/>
    <property type="match status" value="2"/>
</dbReference>
<protein>
    <submittedName>
        <fullName evidence="13">ATPase components of various ABC-type transport systems, contain duplicated ATPase</fullName>
    </submittedName>
</protein>
<evidence type="ECO:0000313" key="14">
    <source>
        <dbReference type="Proteomes" id="UP000219565"/>
    </source>
</evidence>
<evidence type="ECO:0000259" key="12">
    <source>
        <dbReference type="PROSITE" id="PS50928"/>
    </source>
</evidence>
<evidence type="ECO:0000256" key="3">
    <source>
        <dbReference type="ARBA" id="ARBA00022448"/>
    </source>
</evidence>
<keyword evidence="3 9" id="KW-0813">Transport</keyword>
<dbReference type="PROSITE" id="PS00211">
    <property type="entry name" value="ABC_TRANSPORTER_1"/>
    <property type="match status" value="2"/>
</dbReference>
<keyword evidence="14" id="KW-1185">Reference proteome</keyword>
<proteinExistence type="inferred from homology"/>